<feature type="compositionally biased region" description="Basic and acidic residues" evidence="2">
    <location>
        <begin position="1480"/>
        <end position="1495"/>
    </location>
</feature>
<feature type="compositionally biased region" description="Basic and acidic residues" evidence="2">
    <location>
        <begin position="209"/>
        <end position="218"/>
    </location>
</feature>
<feature type="compositionally biased region" description="Acidic residues" evidence="2">
    <location>
        <begin position="228"/>
        <end position="241"/>
    </location>
</feature>
<feature type="region of interest" description="Disordered" evidence="2">
    <location>
        <begin position="1461"/>
        <end position="1495"/>
    </location>
</feature>
<dbReference type="Proteomes" id="UP000027138">
    <property type="component" value="Unassembled WGS sequence"/>
</dbReference>
<keyword evidence="3" id="KW-1133">Transmembrane helix</keyword>
<feature type="compositionally biased region" description="Basic and acidic residues" evidence="2">
    <location>
        <begin position="847"/>
        <end position="872"/>
    </location>
</feature>
<protein>
    <recommendedName>
        <fullName evidence="6">Far1-related sequence 3</fullName>
    </recommendedName>
</protein>
<feature type="region of interest" description="Disordered" evidence="2">
    <location>
        <begin position="194"/>
        <end position="339"/>
    </location>
</feature>
<feature type="compositionally biased region" description="Basic and acidic residues" evidence="2">
    <location>
        <begin position="319"/>
        <end position="339"/>
    </location>
</feature>
<dbReference type="EMBL" id="KK914347">
    <property type="protein sequence ID" value="KDP39617.1"/>
    <property type="molecule type" value="Genomic_DNA"/>
</dbReference>
<gene>
    <name evidence="4" type="ORF">JCGZ_02637</name>
</gene>
<feature type="compositionally biased region" description="Basic and acidic residues" evidence="2">
    <location>
        <begin position="276"/>
        <end position="289"/>
    </location>
</feature>
<feature type="coiled-coil region" evidence="1">
    <location>
        <begin position="131"/>
        <end position="165"/>
    </location>
</feature>
<evidence type="ECO:0000256" key="1">
    <source>
        <dbReference type="SAM" id="Coils"/>
    </source>
</evidence>
<dbReference type="PANTHER" id="PTHR33870">
    <property type="entry name" value="CARDIOMYOPATHY-ASSOCIATED PROTEIN"/>
    <property type="match status" value="1"/>
</dbReference>
<feature type="compositionally biased region" description="Acidic residues" evidence="2">
    <location>
        <begin position="303"/>
        <end position="318"/>
    </location>
</feature>
<keyword evidence="5" id="KW-1185">Reference proteome</keyword>
<dbReference type="OrthoDB" id="1908091at2759"/>
<sequence>MVCFLIFLYRSFPFLFSLLVSASPVLVCTAVLLGTLLSFGELNIPEVEKEKEKEEEDDEEEEVTHEISSLKVDVIGDATVVVDKDENFFVESFVGKRKDTVEEAIEGENWEKIRVSKIEGDGSLGDYMPLINESSREINFEKQVIEAVEKQINDLDLDKKREFQEKEKQGIKGVLSNGEAFDSHYSLVQNLEKESLQEEDDNSAGEFSETEKGDHLDSELSSWKRANDDDEEEEEEDEEVSDYGSDGAESSSPDASMADIIPMLDELHPLLNEETPLLHEQSHKSKDGNAESDDDIENHADREEDGDDNDNEEEEEEAQGGKEDESKSAIKWTEDDQKNLMDLGTSELERNLRLESLIARRRARRNLRSVTEKNLIDLDATDLPINVPPILTTRRNPFDLPYDSYDNVPGSAPSVLLPRRNPFDLPYDPNEEKPDLKGDSFQQEFSAFQHREPFFRRHESFSVGPSVLGVPKQDRLDVRWKPYFVPERYATEETSYRSFQRQLSEASESKLSSVPDSESVNSAVEEEDKKLNEETEMISTLDHVSVLVERGSLSSEDVDSVDIEKRDVHHNGDEIILGNVEIRPELDSSLSTLGIPVELNTSEILLRMEPVEEEYSSGSSLSSLLEVDEKISNVKNASIDPEPRNGQIEESHIPTQTSLGSDFHFKSEVADENQQEEPVVELRDNGTAESGIVMPTTINASYHFTSGMEDDARCMEPTGNYAVDSSIPRQVSLSSDSHILSEVVDNDQQRNLVVEPTDNHIRESSIPMQTSVDSDFHLTSGVVDDDQHKEPVYDSSPQAAEKLLSLLSISSDTQGETSELESPRAVAEFAGKESEIHTESMGKVASGHKDVHEASLQEHSLDEKESRSREVTEVDYDSTKVGMSGDDLTFDYQNLKNGFIKPELVVEHDAVDSPPSSSTNGSIKDSVAYLEERSDHELDQLHSASSIAVGLQQDLIGKLDSPSSTNQVASEENILHALEKEHLSAVVDEHAVSTEGILQLDQVPSSSFDAEIHVNGSPDMRENLDSAHPSFENMPSNDSNLSTREERQPAVVAEQVLEAHLEVSSSEIKHVEERLLRKEETLQFNQYQVHSSSSNAMIGAVLLQDEDMKQLYSTDKDVVESSSNDDDKSKEPSVTLIESAEEVNIAKDVNMPESISVPPESLEYKSKIDEVGLKDNILDKIVYEDSNHVLEHHTYSVAEENISEEEDEIKEIDEGLLSELDTVGDFRVEQVVGESVHDEVRSVTDIELAFKQLHEEVDVEEVILPSMIEDQPVANGSKGLGETNLDLQIVEARSMEDTHVVMKQASEGKIQKMSKLYDLRGGPEEVNEVGSSSSPEELPILELRSINDIDMAFRQINEGVDVEEVILPSTIEQHLAVDGSTDPHQSSFDLPVVEARSLGDLHIAMKQASEWNMENMSNPSGAREGPVEANEVEDDQQPSSSDLQILEVSSLEGHHNIAMKQVPEFNTKELSESAPTEKTMVSHELKHEVDEKSGI</sequence>
<feature type="region of interest" description="Disordered" evidence="2">
    <location>
        <begin position="1014"/>
        <end position="1042"/>
    </location>
</feature>
<evidence type="ECO:0000256" key="3">
    <source>
        <dbReference type="SAM" id="Phobius"/>
    </source>
</evidence>
<keyword evidence="3" id="KW-0472">Membrane</keyword>
<reference evidence="4 5" key="1">
    <citation type="journal article" date="2014" name="PLoS ONE">
        <title>Global Analysis of Gene Expression Profiles in Physic Nut (Jatropha curcas L.) Seedlings Exposed to Salt Stress.</title>
        <authorList>
            <person name="Zhang L."/>
            <person name="Zhang C."/>
            <person name="Wu P."/>
            <person name="Chen Y."/>
            <person name="Li M."/>
            <person name="Jiang H."/>
            <person name="Wu G."/>
        </authorList>
    </citation>
    <scope>NUCLEOTIDE SEQUENCE [LARGE SCALE GENOMIC DNA]</scope>
    <source>
        <strain evidence="5">cv. GZQX0401</strain>
        <tissue evidence="4">Young leaves</tissue>
    </source>
</reference>
<dbReference type="PANTHER" id="PTHR33870:SF4">
    <property type="entry name" value="CARDIOMYOPATHY-ASSOCIATED PROTEIN"/>
    <property type="match status" value="1"/>
</dbReference>
<feature type="region of interest" description="Disordered" evidence="2">
    <location>
        <begin position="843"/>
        <end position="875"/>
    </location>
</feature>
<feature type="region of interest" description="Disordered" evidence="2">
    <location>
        <begin position="507"/>
        <end position="530"/>
    </location>
</feature>
<name>A0A067KTY4_JATCU</name>
<feature type="compositionally biased region" description="Polar residues" evidence="2">
    <location>
        <begin position="507"/>
        <end position="522"/>
    </location>
</feature>
<feature type="region of interest" description="Disordered" evidence="2">
    <location>
        <begin position="1413"/>
        <end position="1441"/>
    </location>
</feature>
<keyword evidence="1" id="KW-0175">Coiled coil</keyword>
<accession>A0A067KTY4</accession>
<evidence type="ECO:0000256" key="2">
    <source>
        <dbReference type="SAM" id="MobiDB-lite"/>
    </source>
</evidence>
<evidence type="ECO:0008006" key="6">
    <source>
        <dbReference type="Google" id="ProtNLM"/>
    </source>
</evidence>
<keyword evidence="3" id="KW-0812">Transmembrane</keyword>
<evidence type="ECO:0000313" key="5">
    <source>
        <dbReference type="Proteomes" id="UP000027138"/>
    </source>
</evidence>
<feature type="compositionally biased region" description="Polar residues" evidence="2">
    <location>
        <begin position="1033"/>
        <end position="1042"/>
    </location>
</feature>
<dbReference type="STRING" id="180498.A0A067KTY4"/>
<proteinExistence type="predicted"/>
<organism evidence="4 5">
    <name type="scientific">Jatropha curcas</name>
    <name type="common">Barbados nut</name>
    <dbReference type="NCBI Taxonomy" id="180498"/>
    <lineage>
        <taxon>Eukaryota</taxon>
        <taxon>Viridiplantae</taxon>
        <taxon>Streptophyta</taxon>
        <taxon>Embryophyta</taxon>
        <taxon>Tracheophyta</taxon>
        <taxon>Spermatophyta</taxon>
        <taxon>Magnoliopsida</taxon>
        <taxon>eudicotyledons</taxon>
        <taxon>Gunneridae</taxon>
        <taxon>Pentapetalae</taxon>
        <taxon>rosids</taxon>
        <taxon>fabids</taxon>
        <taxon>Malpighiales</taxon>
        <taxon>Euphorbiaceae</taxon>
        <taxon>Crotonoideae</taxon>
        <taxon>Jatropheae</taxon>
        <taxon>Jatropha</taxon>
    </lineage>
</organism>
<feature type="transmembrane region" description="Helical" evidence="3">
    <location>
        <begin position="12"/>
        <end position="39"/>
    </location>
</feature>
<evidence type="ECO:0000313" key="4">
    <source>
        <dbReference type="EMBL" id="KDP39617.1"/>
    </source>
</evidence>